<dbReference type="Proteomes" id="UP000628984">
    <property type="component" value="Unassembled WGS sequence"/>
</dbReference>
<keyword evidence="1" id="KW-0732">Signal</keyword>
<organism evidence="2 3">
    <name type="scientific">Gemmobacter lanyuensis</name>
    <dbReference type="NCBI Taxonomy" id="1054497"/>
    <lineage>
        <taxon>Bacteria</taxon>
        <taxon>Pseudomonadati</taxon>
        <taxon>Pseudomonadota</taxon>
        <taxon>Alphaproteobacteria</taxon>
        <taxon>Rhodobacterales</taxon>
        <taxon>Paracoccaceae</taxon>
        <taxon>Gemmobacter</taxon>
    </lineage>
</organism>
<reference evidence="2" key="2">
    <citation type="submission" date="2020-09" db="EMBL/GenBank/DDBJ databases">
        <authorList>
            <person name="Sun Q."/>
            <person name="Kim S."/>
        </authorList>
    </citation>
    <scope>NUCLEOTIDE SEQUENCE</scope>
    <source>
        <strain evidence="2">KCTC 23714</strain>
    </source>
</reference>
<dbReference type="RefSeq" id="WP_189631804.1">
    <property type="nucleotide sequence ID" value="NZ_BMYQ01000001.1"/>
</dbReference>
<comment type="caution">
    <text evidence="2">The sequence shown here is derived from an EMBL/GenBank/DDBJ whole genome shotgun (WGS) entry which is preliminary data.</text>
</comment>
<name>A0A918MGR4_9RHOB</name>
<dbReference type="EMBL" id="BMYQ01000001">
    <property type="protein sequence ID" value="GGW21168.1"/>
    <property type="molecule type" value="Genomic_DNA"/>
</dbReference>
<protein>
    <submittedName>
        <fullName evidence="2">Uncharacterized protein</fullName>
    </submittedName>
</protein>
<keyword evidence="3" id="KW-1185">Reference proteome</keyword>
<accession>A0A918MGR4</accession>
<feature type="signal peptide" evidence="1">
    <location>
        <begin position="1"/>
        <end position="21"/>
    </location>
</feature>
<evidence type="ECO:0000313" key="3">
    <source>
        <dbReference type="Proteomes" id="UP000628984"/>
    </source>
</evidence>
<reference evidence="2" key="1">
    <citation type="journal article" date="2014" name="Int. J. Syst. Evol. Microbiol.">
        <title>Complete genome sequence of Corynebacterium casei LMG S-19264T (=DSM 44701T), isolated from a smear-ripened cheese.</title>
        <authorList>
            <consortium name="US DOE Joint Genome Institute (JGI-PGF)"/>
            <person name="Walter F."/>
            <person name="Albersmeier A."/>
            <person name="Kalinowski J."/>
            <person name="Ruckert C."/>
        </authorList>
    </citation>
    <scope>NUCLEOTIDE SEQUENCE</scope>
    <source>
        <strain evidence="2">KCTC 23714</strain>
    </source>
</reference>
<evidence type="ECO:0000313" key="2">
    <source>
        <dbReference type="EMBL" id="GGW21168.1"/>
    </source>
</evidence>
<evidence type="ECO:0000256" key="1">
    <source>
        <dbReference type="SAM" id="SignalP"/>
    </source>
</evidence>
<sequence>MKKLLATTALAIVAMSGAASAQSVLERVLDSINTTNMLPVTGTFANIAENVAVTNPDGTAILNTIDGSITNTMNGISEATAAVGSDVLAFEEVTVDIGDLSTTVLGAVNTGDITLGVNQDVSEAISGTSSAVSASINQLGGVTDQTALVLNVASNATSVVGSVENSFTSLNGSIGNVGTTVLGAVNTGTITSGINAAVTGVQSGIVGTN</sequence>
<proteinExistence type="predicted"/>
<dbReference type="AlphaFoldDB" id="A0A918MGR4"/>
<feature type="chain" id="PRO_5037309614" evidence="1">
    <location>
        <begin position="22"/>
        <end position="209"/>
    </location>
</feature>
<gene>
    <name evidence="2" type="ORF">GCM10011452_00450</name>
</gene>